<dbReference type="Proteomes" id="UP000799436">
    <property type="component" value="Unassembled WGS sequence"/>
</dbReference>
<sequence length="216" mass="23693">MEALFDNRREYAESTVHTLLENDDLPLFIRCRANMVLGCSDKTGFLGYAEEALRIARLSHDRANNNPSELAKIMLDDCQKVYDDAKKADAAGVGVRRRDSEDIGELVWHYSQDAAKDTKLPEQSGATEPNLEASKTAATQPEGLTRQTKGVGRHKTDEKKILPQASSPPPVGRRQRGSTVGNEDQEMGRVTGGESPEAAGSGDEKPTADEDDEMQY</sequence>
<keyword evidence="3" id="KW-1185">Reference proteome</keyword>
<proteinExistence type="predicted"/>
<gene>
    <name evidence="2" type="ORF">EJ03DRAFT_326291</name>
</gene>
<name>A0A6G1LCT9_9PEZI</name>
<dbReference type="AlphaFoldDB" id="A0A6G1LCT9"/>
<dbReference type="EMBL" id="ML995824">
    <property type="protein sequence ID" value="KAF2770666.1"/>
    <property type="molecule type" value="Genomic_DNA"/>
</dbReference>
<accession>A0A6G1LCT9</accession>
<evidence type="ECO:0000256" key="1">
    <source>
        <dbReference type="SAM" id="MobiDB-lite"/>
    </source>
</evidence>
<evidence type="ECO:0000313" key="2">
    <source>
        <dbReference type="EMBL" id="KAF2770666.1"/>
    </source>
</evidence>
<organism evidence="2 3">
    <name type="scientific">Teratosphaeria nubilosa</name>
    <dbReference type="NCBI Taxonomy" id="161662"/>
    <lineage>
        <taxon>Eukaryota</taxon>
        <taxon>Fungi</taxon>
        <taxon>Dikarya</taxon>
        <taxon>Ascomycota</taxon>
        <taxon>Pezizomycotina</taxon>
        <taxon>Dothideomycetes</taxon>
        <taxon>Dothideomycetidae</taxon>
        <taxon>Mycosphaerellales</taxon>
        <taxon>Teratosphaeriaceae</taxon>
        <taxon>Teratosphaeria</taxon>
    </lineage>
</organism>
<protein>
    <submittedName>
        <fullName evidence="2">Uncharacterized protein</fullName>
    </submittedName>
</protein>
<evidence type="ECO:0000313" key="3">
    <source>
        <dbReference type="Proteomes" id="UP000799436"/>
    </source>
</evidence>
<dbReference type="OrthoDB" id="3649621at2759"/>
<feature type="region of interest" description="Disordered" evidence="1">
    <location>
        <begin position="114"/>
        <end position="216"/>
    </location>
</feature>
<reference evidence="2" key="1">
    <citation type="journal article" date="2020" name="Stud. Mycol.">
        <title>101 Dothideomycetes genomes: a test case for predicting lifestyles and emergence of pathogens.</title>
        <authorList>
            <person name="Haridas S."/>
            <person name="Albert R."/>
            <person name="Binder M."/>
            <person name="Bloem J."/>
            <person name="Labutti K."/>
            <person name="Salamov A."/>
            <person name="Andreopoulos B."/>
            <person name="Baker S."/>
            <person name="Barry K."/>
            <person name="Bills G."/>
            <person name="Bluhm B."/>
            <person name="Cannon C."/>
            <person name="Castanera R."/>
            <person name="Culley D."/>
            <person name="Daum C."/>
            <person name="Ezra D."/>
            <person name="Gonzalez J."/>
            <person name="Henrissat B."/>
            <person name="Kuo A."/>
            <person name="Liang C."/>
            <person name="Lipzen A."/>
            <person name="Lutzoni F."/>
            <person name="Magnuson J."/>
            <person name="Mondo S."/>
            <person name="Nolan M."/>
            <person name="Ohm R."/>
            <person name="Pangilinan J."/>
            <person name="Park H.-J."/>
            <person name="Ramirez L."/>
            <person name="Alfaro M."/>
            <person name="Sun H."/>
            <person name="Tritt A."/>
            <person name="Yoshinaga Y."/>
            <person name="Zwiers L.-H."/>
            <person name="Turgeon B."/>
            <person name="Goodwin S."/>
            <person name="Spatafora J."/>
            <person name="Crous P."/>
            <person name="Grigoriev I."/>
        </authorList>
    </citation>
    <scope>NUCLEOTIDE SEQUENCE</scope>
    <source>
        <strain evidence="2">CBS 116005</strain>
    </source>
</reference>